<evidence type="ECO:0000256" key="1">
    <source>
        <dbReference type="SAM" id="SignalP"/>
    </source>
</evidence>
<accession>A0A3P3XPN1</accession>
<proteinExistence type="predicted"/>
<keyword evidence="1" id="KW-0732">Signal</keyword>
<dbReference type="InterPro" id="IPR046745">
    <property type="entry name" value="DUF6675"/>
</dbReference>
<dbReference type="AlphaFoldDB" id="A0A3P3XPN1"/>
<sequence>MKFWVQRLKKFLLPAFIATALIGTATFPLFAQQASGSPASIPISKISSQLPAAFQAALPQGVSFQPGSPILRTAEHIGGGLMLAPSLDGASTVVDHINSAGTASNLIIEALVFLPAPTAANPYSAGTQLDSLGLLFNQFSSLQGIQYWSASRKIMRTFYTDVHRLDNPKDRNKIEDPTSAAELHTLLSRPAYIYQKDQTFDGTVTEVRCFMSQTSFLMTNTNATPLRLIGIPVLPVDGLRTGFLVAPSPEGVLLYFVTSMKSPSIGRDRVFESASNKALALLHWFVEAASARQIIVPTNLPWNFDDLPPEARLARP</sequence>
<dbReference type="Pfam" id="PF20380">
    <property type="entry name" value="DUF6675"/>
    <property type="match status" value="1"/>
</dbReference>
<organism evidence="2">
    <name type="scientific">uncultured spirochete</name>
    <dbReference type="NCBI Taxonomy" id="156406"/>
    <lineage>
        <taxon>Bacteria</taxon>
        <taxon>Pseudomonadati</taxon>
        <taxon>Spirochaetota</taxon>
        <taxon>Spirochaetia</taxon>
        <taxon>Spirochaetales</taxon>
        <taxon>environmental samples</taxon>
    </lineage>
</organism>
<feature type="chain" id="PRO_5018312390" evidence="1">
    <location>
        <begin position="32"/>
        <end position="316"/>
    </location>
</feature>
<name>A0A3P3XPN1_9SPIR</name>
<dbReference type="EMBL" id="FWDO01000004">
    <property type="protein sequence ID" value="SLM18251.1"/>
    <property type="molecule type" value="Genomic_DNA"/>
</dbReference>
<reference evidence="2" key="1">
    <citation type="submission" date="2017-02" db="EMBL/GenBank/DDBJ databases">
        <authorList>
            <person name="Regsiter A."/>
            <person name="William W."/>
        </authorList>
    </citation>
    <scope>NUCLEOTIDE SEQUENCE</scope>
    <source>
        <strain evidence="2">BdmA 4</strain>
    </source>
</reference>
<feature type="signal peptide" evidence="1">
    <location>
        <begin position="1"/>
        <end position="31"/>
    </location>
</feature>
<gene>
    <name evidence="2" type="ORF">SPIRO4BDMA_40823</name>
</gene>
<protein>
    <submittedName>
        <fullName evidence="2">Uncharacterized protein</fullName>
    </submittedName>
</protein>
<evidence type="ECO:0000313" key="2">
    <source>
        <dbReference type="EMBL" id="SLM18251.1"/>
    </source>
</evidence>